<dbReference type="AlphaFoldDB" id="A0AA38LFD9"/>
<feature type="non-terminal residue" evidence="1">
    <location>
        <position position="1"/>
    </location>
</feature>
<gene>
    <name evidence="1" type="ORF">KI387_020901</name>
</gene>
<feature type="non-terminal residue" evidence="1">
    <location>
        <position position="83"/>
    </location>
</feature>
<name>A0AA38LFD9_TAXCH</name>
<sequence>NSFVLDEDLERMGFNMSLALEQIWTLSKAQALESVNQGHKLDAICAVLGIPVISLKTLDWRNRLLHWFWRRKLALRWILRWCL</sequence>
<keyword evidence="2" id="KW-1185">Reference proteome</keyword>
<dbReference type="EMBL" id="JAHRHJ020000004">
    <property type="protein sequence ID" value="KAH9319132.1"/>
    <property type="molecule type" value="Genomic_DNA"/>
</dbReference>
<reference evidence="1 2" key="1">
    <citation type="journal article" date="2021" name="Nat. Plants">
        <title>The Taxus genome provides insights into paclitaxel biosynthesis.</title>
        <authorList>
            <person name="Xiong X."/>
            <person name="Gou J."/>
            <person name="Liao Q."/>
            <person name="Li Y."/>
            <person name="Zhou Q."/>
            <person name="Bi G."/>
            <person name="Li C."/>
            <person name="Du R."/>
            <person name="Wang X."/>
            <person name="Sun T."/>
            <person name="Guo L."/>
            <person name="Liang H."/>
            <person name="Lu P."/>
            <person name="Wu Y."/>
            <person name="Zhang Z."/>
            <person name="Ro D.K."/>
            <person name="Shang Y."/>
            <person name="Huang S."/>
            <person name="Yan J."/>
        </authorList>
    </citation>
    <scope>NUCLEOTIDE SEQUENCE [LARGE SCALE GENOMIC DNA]</scope>
    <source>
        <strain evidence="1">Ta-2019</strain>
    </source>
</reference>
<organism evidence="1 2">
    <name type="scientific">Taxus chinensis</name>
    <name type="common">Chinese yew</name>
    <name type="synonym">Taxus wallichiana var. chinensis</name>
    <dbReference type="NCBI Taxonomy" id="29808"/>
    <lineage>
        <taxon>Eukaryota</taxon>
        <taxon>Viridiplantae</taxon>
        <taxon>Streptophyta</taxon>
        <taxon>Embryophyta</taxon>
        <taxon>Tracheophyta</taxon>
        <taxon>Spermatophyta</taxon>
        <taxon>Pinopsida</taxon>
        <taxon>Pinidae</taxon>
        <taxon>Conifers II</taxon>
        <taxon>Cupressales</taxon>
        <taxon>Taxaceae</taxon>
        <taxon>Taxus</taxon>
    </lineage>
</organism>
<dbReference type="Proteomes" id="UP000824469">
    <property type="component" value="Unassembled WGS sequence"/>
</dbReference>
<evidence type="ECO:0000313" key="1">
    <source>
        <dbReference type="EMBL" id="KAH9319132.1"/>
    </source>
</evidence>
<protein>
    <submittedName>
        <fullName evidence="1">Uncharacterized protein</fullName>
    </submittedName>
</protein>
<comment type="caution">
    <text evidence="1">The sequence shown here is derived from an EMBL/GenBank/DDBJ whole genome shotgun (WGS) entry which is preliminary data.</text>
</comment>
<proteinExistence type="predicted"/>
<accession>A0AA38LFD9</accession>
<evidence type="ECO:0000313" key="2">
    <source>
        <dbReference type="Proteomes" id="UP000824469"/>
    </source>
</evidence>